<dbReference type="PIRSF" id="PIRSF015753">
    <property type="entry name" value="GST"/>
    <property type="match status" value="1"/>
</dbReference>
<dbReference type="Proteomes" id="UP000319941">
    <property type="component" value="Unassembled WGS sequence"/>
</dbReference>
<feature type="site" description="Lowers pKa of active site Cys" evidence="3">
    <location>
        <position position="254"/>
    </location>
</feature>
<feature type="active site" description="Nucleophile" evidence="1">
    <location>
        <position position="65"/>
    </location>
</feature>
<dbReference type="GO" id="GO:0004364">
    <property type="term" value="F:glutathione transferase activity"/>
    <property type="evidence" value="ECO:0007669"/>
    <property type="project" value="InterPro"/>
</dbReference>
<dbReference type="InterPro" id="IPR010987">
    <property type="entry name" value="Glutathione-S-Trfase_C-like"/>
</dbReference>
<feature type="site" description="Lowers pKa of active site Cys" evidence="3">
    <location>
        <position position="297"/>
    </location>
</feature>
<feature type="binding site" evidence="2">
    <location>
        <begin position="149"/>
        <end position="150"/>
    </location>
    <ligand>
        <name>glutathione</name>
        <dbReference type="ChEBI" id="CHEBI:57925"/>
    </ligand>
</feature>
<dbReference type="InterPro" id="IPR036282">
    <property type="entry name" value="Glutathione-S-Trfase_C_sf"/>
</dbReference>
<dbReference type="PANTHER" id="PTHR32419:SF6">
    <property type="entry name" value="GLUTATHIONE S-TRANSFERASE OMEGA-LIKE 1-RELATED"/>
    <property type="match status" value="1"/>
</dbReference>
<comment type="caution">
    <text evidence="5">The sequence shown here is derived from an EMBL/GenBank/DDBJ whole genome shotgun (WGS) entry which is preliminary data.</text>
</comment>
<feature type="binding site" evidence="2">
    <location>
        <begin position="131"/>
        <end position="134"/>
    </location>
    <ligand>
        <name>glutathione</name>
        <dbReference type="ChEBI" id="CHEBI:57925"/>
    </ligand>
</feature>
<dbReference type="CDD" id="cd03190">
    <property type="entry name" value="GST_C_Omega_like"/>
    <property type="match status" value="1"/>
</dbReference>
<feature type="binding site" evidence="2">
    <location>
        <position position="98"/>
    </location>
    <ligand>
        <name>glutathione</name>
        <dbReference type="ChEBI" id="CHEBI:57925"/>
    </ligand>
</feature>
<dbReference type="PANTHER" id="PTHR32419">
    <property type="entry name" value="GLUTATHIONYL-HYDROQUINONE REDUCTASE"/>
    <property type="match status" value="1"/>
</dbReference>
<feature type="active site" description="Proton donor/acceptor" evidence="1">
    <location>
        <position position="196"/>
    </location>
</feature>
<sequence length="336" mass="38027">MGLLVEGCWQDRGYDTKGAGGEFKRESASLRDWVVPPGATEQGPDGQAAVPAEDGRYHLYVSLACPWAHRALVMRSLKGLTSVVGMSFTSPYMLEHGWSYLEEEGSSGDPINGVRYHHQLYTMTDPHYTGRVTVPALWDRKAGRIVSNESADLVRIFNDAFDPLTGNDLDFYPEDLRGEIDAINAEVYDRVNNGVYKTGFATRQEAYERHFTALFECLDSLESRLASSRYLAGEWLTEADIRLFTSLVRFDVVYHGHFKCNQRRITDYPNLSNYLRELYQWPGIAETCHFDHIKTHYYGSQLAVNPTGIVPIGPALELEASHDRERLKGQGIRRHA</sequence>
<dbReference type="Pfam" id="PF13410">
    <property type="entry name" value="GST_C_2"/>
    <property type="match status" value="1"/>
</dbReference>
<dbReference type="SFLD" id="SFLDG01148">
    <property type="entry name" value="Xi_(cytGST)"/>
    <property type="match status" value="1"/>
</dbReference>
<keyword evidence="5" id="KW-0808">Transferase</keyword>
<dbReference type="SFLD" id="SFLDG01206">
    <property type="entry name" value="Xi.1"/>
    <property type="match status" value="1"/>
</dbReference>
<reference evidence="5 6" key="1">
    <citation type="submission" date="2019-07" db="EMBL/GenBank/DDBJ databases">
        <title>Diversity of Bacteria from Kongsfjorden, Arctic.</title>
        <authorList>
            <person name="Yu Y."/>
        </authorList>
    </citation>
    <scope>NUCLEOTIDE SEQUENCE [LARGE SCALE GENOMIC DNA]</scope>
    <source>
        <strain evidence="5 6">SM1923</strain>
    </source>
</reference>
<evidence type="ECO:0000313" key="5">
    <source>
        <dbReference type="EMBL" id="TVU72691.1"/>
    </source>
</evidence>
<protein>
    <submittedName>
        <fullName evidence="5">Glutathione S-transferase family protein</fullName>
    </submittedName>
</protein>
<gene>
    <name evidence="5" type="ORF">FQP86_03175</name>
</gene>
<dbReference type="OrthoDB" id="9769158at2"/>
<evidence type="ECO:0000256" key="3">
    <source>
        <dbReference type="PIRSR" id="PIRSR015753-3"/>
    </source>
</evidence>
<name>A0A558HU88_9GAMM</name>
<dbReference type="InterPro" id="IPR047047">
    <property type="entry name" value="GST_Omega-like_C"/>
</dbReference>
<dbReference type="GO" id="GO:0005737">
    <property type="term" value="C:cytoplasm"/>
    <property type="evidence" value="ECO:0007669"/>
    <property type="project" value="TreeGrafter"/>
</dbReference>
<dbReference type="SUPFAM" id="SSF47616">
    <property type="entry name" value="GST C-terminal domain-like"/>
    <property type="match status" value="1"/>
</dbReference>
<dbReference type="SFLD" id="SFLDS00019">
    <property type="entry name" value="Glutathione_Transferase_(cytos"/>
    <property type="match status" value="1"/>
</dbReference>
<dbReference type="SUPFAM" id="SSF52833">
    <property type="entry name" value="Thioredoxin-like"/>
    <property type="match status" value="1"/>
</dbReference>
<proteinExistence type="predicted"/>
<organism evidence="5 6">
    <name type="scientific">Cobetia crustatorum</name>
    <dbReference type="NCBI Taxonomy" id="553385"/>
    <lineage>
        <taxon>Bacteria</taxon>
        <taxon>Pseudomonadati</taxon>
        <taxon>Pseudomonadota</taxon>
        <taxon>Gammaproteobacteria</taxon>
        <taxon>Oceanospirillales</taxon>
        <taxon>Halomonadaceae</taxon>
        <taxon>Cobetia</taxon>
    </lineage>
</organism>
<evidence type="ECO:0000259" key="4">
    <source>
        <dbReference type="PROSITE" id="PS50405"/>
    </source>
</evidence>
<dbReference type="InterPro" id="IPR036249">
    <property type="entry name" value="Thioredoxin-like_sf"/>
</dbReference>
<dbReference type="InterPro" id="IPR040079">
    <property type="entry name" value="Glutathione_S-Trfase"/>
</dbReference>
<evidence type="ECO:0000256" key="2">
    <source>
        <dbReference type="PIRSR" id="PIRSR015753-2"/>
    </source>
</evidence>
<dbReference type="InterPro" id="IPR016639">
    <property type="entry name" value="GST_Omega/GSH"/>
</dbReference>
<dbReference type="Gene3D" id="3.40.30.10">
    <property type="entry name" value="Glutaredoxin"/>
    <property type="match status" value="1"/>
</dbReference>
<feature type="domain" description="GST C-terminal" evidence="4">
    <location>
        <begin position="173"/>
        <end position="297"/>
    </location>
</feature>
<accession>A0A558HU88</accession>
<dbReference type="EMBL" id="VNFH01000002">
    <property type="protein sequence ID" value="TVU72691.1"/>
    <property type="molecule type" value="Genomic_DNA"/>
</dbReference>
<dbReference type="AlphaFoldDB" id="A0A558HU88"/>
<dbReference type="Pfam" id="PF13409">
    <property type="entry name" value="GST_N_2"/>
    <property type="match status" value="1"/>
</dbReference>
<dbReference type="PROSITE" id="PS50405">
    <property type="entry name" value="GST_CTER"/>
    <property type="match status" value="1"/>
</dbReference>
<dbReference type="InterPro" id="IPR004045">
    <property type="entry name" value="Glutathione_S-Trfase_N"/>
</dbReference>
<evidence type="ECO:0000313" key="6">
    <source>
        <dbReference type="Proteomes" id="UP000319941"/>
    </source>
</evidence>
<dbReference type="RefSeq" id="WP_024950745.1">
    <property type="nucleotide sequence ID" value="NZ_CAWOWR010000076.1"/>
</dbReference>
<dbReference type="Gene3D" id="1.20.1050.10">
    <property type="match status" value="1"/>
</dbReference>
<evidence type="ECO:0000256" key="1">
    <source>
        <dbReference type="PIRSR" id="PIRSR015753-1"/>
    </source>
</evidence>
<keyword evidence="6" id="KW-1185">Reference proteome</keyword>